<dbReference type="GO" id="GO:0004866">
    <property type="term" value="F:endopeptidase inhibitor activity"/>
    <property type="evidence" value="ECO:0007669"/>
    <property type="project" value="UniProtKB-ARBA"/>
</dbReference>
<comment type="similarity">
    <text evidence="1">Belongs to the protease inhibitor I9 family.</text>
</comment>
<dbReference type="Proteomes" id="UP001321749">
    <property type="component" value="Unassembled WGS sequence"/>
</dbReference>
<evidence type="ECO:0000313" key="3">
    <source>
        <dbReference type="EMBL" id="KAK4466156.1"/>
    </source>
</evidence>
<organism evidence="3 4">
    <name type="scientific">Cladorrhinum samala</name>
    <dbReference type="NCBI Taxonomy" id="585594"/>
    <lineage>
        <taxon>Eukaryota</taxon>
        <taxon>Fungi</taxon>
        <taxon>Dikarya</taxon>
        <taxon>Ascomycota</taxon>
        <taxon>Pezizomycotina</taxon>
        <taxon>Sordariomycetes</taxon>
        <taxon>Sordariomycetidae</taxon>
        <taxon>Sordariales</taxon>
        <taxon>Podosporaceae</taxon>
        <taxon>Cladorrhinum</taxon>
    </lineage>
</organism>
<dbReference type="FunFam" id="3.30.70.80:FF:000005">
    <property type="entry name" value="Proteinase inhibitor I2B"/>
    <property type="match status" value="1"/>
</dbReference>
<evidence type="ECO:0000256" key="1">
    <source>
        <dbReference type="ARBA" id="ARBA00038069"/>
    </source>
</evidence>
<dbReference type="PANTHER" id="PTHR28288">
    <property type="entry name" value="PROTEASE B INHIBITOR 2"/>
    <property type="match status" value="1"/>
</dbReference>
<comment type="caution">
    <text evidence="3">The sequence shown here is derived from an EMBL/GenBank/DDBJ whole genome shotgun (WGS) entry which is preliminary data.</text>
</comment>
<dbReference type="Pfam" id="PF05922">
    <property type="entry name" value="Inhibitor_I9"/>
    <property type="match status" value="1"/>
</dbReference>
<dbReference type="InterPro" id="IPR010259">
    <property type="entry name" value="S8pro/Inhibitor_I9"/>
</dbReference>
<gene>
    <name evidence="3" type="ORF">QBC42DRAFT_259593</name>
</gene>
<name>A0AAV9I2M4_9PEZI</name>
<dbReference type="InterPro" id="IPR037045">
    <property type="entry name" value="S8pro/Inhibitor_I9_sf"/>
</dbReference>
<proteinExistence type="inferred from homology"/>
<keyword evidence="4" id="KW-1185">Reference proteome</keyword>
<dbReference type="EMBL" id="MU864933">
    <property type="protein sequence ID" value="KAK4466156.1"/>
    <property type="molecule type" value="Genomic_DNA"/>
</dbReference>
<sequence>MPSYIVTLKPEATDSQLDDAKQKVKDQGGKITHEYSLIKGFAFEVEEGTVTTLAAQPYVEGLELDQEVTTQ</sequence>
<reference evidence="3" key="1">
    <citation type="journal article" date="2023" name="Mol. Phylogenet. Evol.">
        <title>Genome-scale phylogeny and comparative genomics of the fungal order Sordariales.</title>
        <authorList>
            <person name="Hensen N."/>
            <person name="Bonometti L."/>
            <person name="Westerberg I."/>
            <person name="Brannstrom I.O."/>
            <person name="Guillou S."/>
            <person name="Cros-Aarteil S."/>
            <person name="Calhoun S."/>
            <person name="Haridas S."/>
            <person name="Kuo A."/>
            <person name="Mondo S."/>
            <person name="Pangilinan J."/>
            <person name="Riley R."/>
            <person name="LaButti K."/>
            <person name="Andreopoulos B."/>
            <person name="Lipzen A."/>
            <person name="Chen C."/>
            <person name="Yan M."/>
            <person name="Daum C."/>
            <person name="Ng V."/>
            <person name="Clum A."/>
            <person name="Steindorff A."/>
            <person name="Ohm R.A."/>
            <person name="Martin F."/>
            <person name="Silar P."/>
            <person name="Natvig D.O."/>
            <person name="Lalanne C."/>
            <person name="Gautier V."/>
            <person name="Ament-Velasquez S.L."/>
            <person name="Kruys A."/>
            <person name="Hutchinson M.I."/>
            <person name="Powell A.J."/>
            <person name="Barry K."/>
            <person name="Miller A.N."/>
            <person name="Grigoriev I.V."/>
            <person name="Debuchy R."/>
            <person name="Gladieux P."/>
            <person name="Hiltunen Thoren M."/>
            <person name="Johannesson H."/>
        </authorList>
    </citation>
    <scope>NUCLEOTIDE SEQUENCE</scope>
    <source>
        <strain evidence="3">PSN324</strain>
    </source>
</reference>
<dbReference type="SUPFAM" id="SSF54897">
    <property type="entry name" value="Protease propeptides/inhibitors"/>
    <property type="match status" value="1"/>
</dbReference>
<accession>A0AAV9I2M4</accession>
<dbReference type="InterPro" id="IPR052471">
    <property type="entry name" value="PBI_I9"/>
</dbReference>
<evidence type="ECO:0000259" key="2">
    <source>
        <dbReference type="Pfam" id="PF05922"/>
    </source>
</evidence>
<dbReference type="PANTHER" id="PTHR28288:SF2">
    <property type="entry name" value="PROTEASE B INHIBITOR 2"/>
    <property type="match status" value="1"/>
</dbReference>
<feature type="domain" description="Inhibitor I9" evidence="2">
    <location>
        <begin position="3"/>
        <end position="70"/>
    </location>
</feature>
<dbReference type="Gene3D" id="3.30.70.80">
    <property type="entry name" value="Peptidase S8 propeptide/proteinase inhibitor I9"/>
    <property type="match status" value="1"/>
</dbReference>
<evidence type="ECO:0000313" key="4">
    <source>
        <dbReference type="Proteomes" id="UP001321749"/>
    </source>
</evidence>
<reference evidence="3" key="2">
    <citation type="submission" date="2023-06" db="EMBL/GenBank/DDBJ databases">
        <authorList>
            <consortium name="Lawrence Berkeley National Laboratory"/>
            <person name="Mondo S.J."/>
            <person name="Hensen N."/>
            <person name="Bonometti L."/>
            <person name="Westerberg I."/>
            <person name="Brannstrom I.O."/>
            <person name="Guillou S."/>
            <person name="Cros-Aarteil S."/>
            <person name="Calhoun S."/>
            <person name="Haridas S."/>
            <person name="Kuo A."/>
            <person name="Pangilinan J."/>
            <person name="Riley R."/>
            <person name="Labutti K."/>
            <person name="Andreopoulos B."/>
            <person name="Lipzen A."/>
            <person name="Chen C."/>
            <person name="Yanf M."/>
            <person name="Daum C."/>
            <person name="Ng V."/>
            <person name="Clum A."/>
            <person name="Steindorff A."/>
            <person name="Ohm R."/>
            <person name="Martin F."/>
            <person name="Silar P."/>
            <person name="Natvig D."/>
            <person name="Lalanne C."/>
            <person name="Gautier V."/>
            <person name="Ament-Velasquez S.L."/>
            <person name="Kruys A."/>
            <person name="Hutchinson M.I."/>
            <person name="Powell A.J."/>
            <person name="Barry K."/>
            <person name="Miller A.N."/>
            <person name="Grigoriev I.V."/>
            <person name="Debuchy R."/>
            <person name="Gladieux P."/>
            <person name="Thoren M.H."/>
            <person name="Johannesson H."/>
        </authorList>
    </citation>
    <scope>NUCLEOTIDE SEQUENCE</scope>
    <source>
        <strain evidence="3">PSN324</strain>
    </source>
</reference>
<protein>
    <recommendedName>
        <fullName evidence="2">Inhibitor I9 domain-containing protein</fullName>
    </recommendedName>
</protein>
<dbReference type="AlphaFoldDB" id="A0AAV9I2M4"/>
<dbReference type="GO" id="GO:0042144">
    <property type="term" value="P:vacuole fusion, non-autophagic"/>
    <property type="evidence" value="ECO:0007669"/>
    <property type="project" value="TreeGrafter"/>
</dbReference>